<organism evidence="1 2">
    <name type="scientific">Sarcoptes scabiei</name>
    <name type="common">Itch mite</name>
    <name type="synonym">Acarus scabiei</name>
    <dbReference type="NCBI Taxonomy" id="52283"/>
    <lineage>
        <taxon>Eukaryota</taxon>
        <taxon>Metazoa</taxon>
        <taxon>Ecdysozoa</taxon>
        <taxon>Arthropoda</taxon>
        <taxon>Chelicerata</taxon>
        <taxon>Arachnida</taxon>
        <taxon>Acari</taxon>
        <taxon>Acariformes</taxon>
        <taxon>Sarcoptiformes</taxon>
        <taxon>Astigmata</taxon>
        <taxon>Psoroptidia</taxon>
        <taxon>Sarcoptoidea</taxon>
        <taxon>Sarcoptidae</taxon>
        <taxon>Sarcoptinae</taxon>
        <taxon>Sarcoptes</taxon>
    </lineage>
</organism>
<reference evidence="1 2" key="1">
    <citation type="journal article" date="2015" name="Parasit. Vectors">
        <title>Draft genome of the scabies mite.</title>
        <authorList>
            <person name="Rider S.D.Jr."/>
            <person name="Morgan M.S."/>
            <person name="Arlian L.G."/>
        </authorList>
    </citation>
    <scope>NUCLEOTIDE SEQUENCE [LARGE SCALE GENOMIC DNA]</scope>
    <source>
        <strain evidence="1">Arlian Lab</strain>
    </source>
</reference>
<dbReference type="EMBL" id="JXLN01014407">
    <property type="protein sequence ID" value="KPM10018.1"/>
    <property type="molecule type" value="Genomic_DNA"/>
</dbReference>
<dbReference type="AlphaFoldDB" id="A0A132AGA1"/>
<proteinExistence type="predicted"/>
<dbReference type="Proteomes" id="UP000616769">
    <property type="component" value="Unassembled WGS sequence"/>
</dbReference>
<evidence type="ECO:0000313" key="2">
    <source>
        <dbReference type="Proteomes" id="UP000616769"/>
    </source>
</evidence>
<comment type="caution">
    <text evidence="1">The sequence shown here is derived from an EMBL/GenBank/DDBJ whole genome shotgun (WGS) entry which is preliminary data.</text>
</comment>
<dbReference type="VEuPathDB" id="VectorBase:SSCA004431"/>
<sequence>MVATRPVSNVRNRREARGAVPLCRCWCAGGAVGGVLDRPAPGGVITVCQSACGVAAVPGRHWHHRRGAGPPRVSPTCRVVVQPGCVGDLHRRGGRRRRCGGQAAAESAGGVGEACDEKPGQPGRHCGDVSEECCEVQCADQRWSS</sequence>
<protein>
    <submittedName>
        <fullName evidence="1">Uncharacterized protein</fullName>
    </submittedName>
</protein>
<accession>A0A132AGA1</accession>
<name>A0A132AGA1_SARSC</name>
<gene>
    <name evidence="1" type="ORF">QR98_0085640</name>
</gene>
<evidence type="ECO:0000313" key="1">
    <source>
        <dbReference type="EMBL" id="KPM10018.1"/>
    </source>
</evidence>